<dbReference type="EC" id="2.3.2.-" evidence="10"/>
<sequence>MNPQLNLRAMRLVSLALCSLFFANCASGPPKANPNQTGAYEAVHVNPYPPGTYAHFKASANYPKTYSIYRDEALLAATSPSNSEVIIDRDLQRGLLLNNGKVAMDYPVSTGKGAFPTPSGSFTILEKKRDGKRSNLYGKIYDAEGNVVNSDADSTSDTIPEGGKFVGASMPYWMRITWTGVGMHQGRVPRYPASHGCIRTYYKAVSTVYSKVDKGTPVVVR</sequence>
<evidence type="ECO:0000256" key="8">
    <source>
        <dbReference type="SAM" id="SignalP"/>
    </source>
</evidence>
<evidence type="ECO:0000256" key="3">
    <source>
        <dbReference type="ARBA" id="ARBA00022679"/>
    </source>
</evidence>
<name>A0ABW5E7R2_9BACT</name>
<keyword evidence="11" id="KW-1185">Reference proteome</keyword>
<feature type="active site" description="Nucleophile" evidence="7">
    <location>
        <position position="197"/>
    </location>
</feature>
<dbReference type="SUPFAM" id="SSF141523">
    <property type="entry name" value="L,D-transpeptidase catalytic domain-like"/>
    <property type="match status" value="1"/>
</dbReference>
<evidence type="ECO:0000313" key="11">
    <source>
        <dbReference type="Proteomes" id="UP001597297"/>
    </source>
</evidence>
<dbReference type="Pfam" id="PF03734">
    <property type="entry name" value="YkuD"/>
    <property type="match status" value="1"/>
</dbReference>
<dbReference type="Gene3D" id="2.40.440.10">
    <property type="entry name" value="L,D-transpeptidase catalytic domain-like"/>
    <property type="match status" value="1"/>
</dbReference>
<evidence type="ECO:0000256" key="7">
    <source>
        <dbReference type="PROSITE-ProRule" id="PRU01373"/>
    </source>
</evidence>
<evidence type="ECO:0000256" key="4">
    <source>
        <dbReference type="ARBA" id="ARBA00022960"/>
    </source>
</evidence>
<evidence type="ECO:0000256" key="5">
    <source>
        <dbReference type="ARBA" id="ARBA00022984"/>
    </source>
</evidence>
<dbReference type="Proteomes" id="UP001597297">
    <property type="component" value="Unassembled WGS sequence"/>
</dbReference>
<feature type="signal peptide" evidence="8">
    <location>
        <begin position="1"/>
        <end position="32"/>
    </location>
</feature>
<keyword evidence="10" id="KW-0012">Acyltransferase</keyword>
<reference evidence="11" key="1">
    <citation type="journal article" date="2019" name="Int. J. Syst. Evol. Microbiol.">
        <title>The Global Catalogue of Microorganisms (GCM) 10K type strain sequencing project: providing services to taxonomists for standard genome sequencing and annotation.</title>
        <authorList>
            <consortium name="The Broad Institute Genomics Platform"/>
            <consortium name="The Broad Institute Genome Sequencing Center for Infectious Disease"/>
            <person name="Wu L."/>
            <person name="Ma J."/>
        </authorList>
    </citation>
    <scope>NUCLEOTIDE SEQUENCE [LARGE SCALE GENOMIC DNA]</scope>
    <source>
        <strain evidence="11">JCM 16545</strain>
    </source>
</reference>
<evidence type="ECO:0000256" key="1">
    <source>
        <dbReference type="ARBA" id="ARBA00004752"/>
    </source>
</evidence>
<comment type="similarity">
    <text evidence="2">Belongs to the YkuD family.</text>
</comment>
<dbReference type="PANTHER" id="PTHR30582">
    <property type="entry name" value="L,D-TRANSPEPTIDASE"/>
    <property type="match status" value="1"/>
</dbReference>
<feature type="domain" description="L,D-TPase catalytic" evidence="9">
    <location>
        <begin position="83"/>
        <end position="221"/>
    </location>
</feature>
<keyword evidence="3 10" id="KW-0808">Transferase</keyword>
<feature type="active site" description="Proton donor/acceptor" evidence="7">
    <location>
        <position position="184"/>
    </location>
</feature>
<dbReference type="PROSITE" id="PS52029">
    <property type="entry name" value="LD_TPASE"/>
    <property type="match status" value="1"/>
</dbReference>
<feature type="chain" id="PRO_5045733391" evidence="8">
    <location>
        <begin position="33"/>
        <end position="221"/>
    </location>
</feature>
<organism evidence="10 11">
    <name type="scientific">Rubritalea spongiae</name>
    <dbReference type="NCBI Taxonomy" id="430797"/>
    <lineage>
        <taxon>Bacteria</taxon>
        <taxon>Pseudomonadati</taxon>
        <taxon>Verrucomicrobiota</taxon>
        <taxon>Verrucomicrobiia</taxon>
        <taxon>Verrucomicrobiales</taxon>
        <taxon>Rubritaleaceae</taxon>
        <taxon>Rubritalea</taxon>
    </lineage>
</organism>
<protein>
    <submittedName>
        <fullName evidence="10">L,D-transpeptidase</fullName>
        <ecNumber evidence="10">2.3.2.-</ecNumber>
    </submittedName>
</protein>
<comment type="caution">
    <text evidence="10">The sequence shown here is derived from an EMBL/GenBank/DDBJ whole genome shotgun (WGS) entry which is preliminary data.</text>
</comment>
<dbReference type="PANTHER" id="PTHR30582:SF2">
    <property type="entry name" value="L,D-TRANSPEPTIDASE YCIB-RELATED"/>
    <property type="match status" value="1"/>
</dbReference>
<dbReference type="GO" id="GO:0016746">
    <property type="term" value="F:acyltransferase activity"/>
    <property type="evidence" value="ECO:0007669"/>
    <property type="project" value="UniProtKB-KW"/>
</dbReference>
<dbReference type="InterPro" id="IPR050979">
    <property type="entry name" value="LD-transpeptidase"/>
</dbReference>
<dbReference type="InterPro" id="IPR038063">
    <property type="entry name" value="Transpep_catalytic_dom"/>
</dbReference>
<proteinExistence type="inferred from homology"/>
<gene>
    <name evidence="10" type="ORF">ACFSQZ_14675</name>
</gene>
<keyword evidence="5 7" id="KW-0573">Peptidoglycan synthesis</keyword>
<accession>A0ABW5E7R2</accession>
<dbReference type="CDD" id="cd16913">
    <property type="entry name" value="YkuD_like"/>
    <property type="match status" value="1"/>
</dbReference>
<keyword evidence="6 7" id="KW-0961">Cell wall biogenesis/degradation</keyword>
<evidence type="ECO:0000256" key="2">
    <source>
        <dbReference type="ARBA" id="ARBA00005992"/>
    </source>
</evidence>
<keyword evidence="8" id="KW-0732">Signal</keyword>
<dbReference type="EMBL" id="JBHUJC010000043">
    <property type="protein sequence ID" value="MFD2277710.1"/>
    <property type="molecule type" value="Genomic_DNA"/>
</dbReference>
<keyword evidence="4 7" id="KW-0133">Cell shape</keyword>
<dbReference type="InterPro" id="IPR005490">
    <property type="entry name" value="LD_TPept_cat_dom"/>
</dbReference>
<dbReference type="RefSeq" id="WP_377093556.1">
    <property type="nucleotide sequence ID" value="NZ_JBHSJM010000001.1"/>
</dbReference>
<comment type="pathway">
    <text evidence="1 7">Cell wall biogenesis; peptidoglycan biosynthesis.</text>
</comment>
<evidence type="ECO:0000256" key="6">
    <source>
        <dbReference type="ARBA" id="ARBA00023316"/>
    </source>
</evidence>
<evidence type="ECO:0000313" key="10">
    <source>
        <dbReference type="EMBL" id="MFD2277710.1"/>
    </source>
</evidence>
<evidence type="ECO:0000259" key="9">
    <source>
        <dbReference type="PROSITE" id="PS52029"/>
    </source>
</evidence>